<dbReference type="InterPro" id="IPR036390">
    <property type="entry name" value="WH_DNA-bd_sf"/>
</dbReference>
<organism evidence="6 7">
    <name type="scientific">Citricoccus muralis</name>
    <dbReference type="NCBI Taxonomy" id="169134"/>
    <lineage>
        <taxon>Bacteria</taxon>
        <taxon>Bacillati</taxon>
        <taxon>Actinomycetota</taxon>
        <taxon>Actinomycetes</taxon>
        <taxon>Micrococcales</taxon>
        <taxon>Micrococcaceae</taxon>
        <taxon>Citricoccus</taxon>
    </lineage>
</organism>
<dbReference type="Proteomes" id="UP001219037">
    <property type="component" value="Chromosome"/>
</dbReference>
<name>A0ABY8H8H8_9MICC</name>
<dbReference type="Pfam" id="PF09339">
    <property type="entry name" value="HTH_IclR"/>
    <property type="match status" value="1"/>
</dbReference>
<dbReference type="PANTHER" id="PTHR30136:SF24">
    <property type="entry name" value="HTH-TYPE TRANSCRIPTIONAL REPRESSOR ALLR"/>
    <property type="match status" value="1"/>
</dbReference>
<dbReference type="Gene3D" id="1.10.10.10">
    <property type="entry name" value="Winged helix-like DNA-binding domain superfamily/Winged helix DNA-binding domain"/>
    <property type="match status" value="1"/>
</dbReference>
<dbReference type="SUPFAM" id="SSF46785">
    <property type="entry name" value="Winged helix' DNA-binding domain"/>
    <property type="match status" value="1"/>
</dbReference>
<keyword evidence="2" id="KW-0238">DNA-binding</keyword>
<sequence>MDSNGGILARVARILKTLAHSGAGLTATEMSRATTIPVSTCHRILRALAEEDLLEIDTAYRYHPGLSLWELGTTSPRSGQIQQAALPFMRDLMHVSGFPVHLAVRDGLQAVFVEKMYPSGKVPERPHVGSHYPLHLTSVGLALLAHAPSSVQEQYLSSTLERRTNLTVTDPHQIRRTLADIRAQGFAISDRQVNETSISAAAPIKSADGRVVAALSVNTPHGVLRERTMAHAVQTTALSISRAIS</sequence>
<protein>
    <submittedName>
        <fullName evidence="6">IclR family transcriptional regulator</fullName>
    </submittedName>
</protein>
<keyword evidence="7" id="KW-1185">Reference proteome</keyword>
<proteinExistence type="predicted"/>
<evidence type="ECO:0000313" key="6">
    <source>
        <dbReference type="EMBL" id="WFP17129.1"/>
    </source>
</evidence>
<dbReference type="InterPro" id="IPR036388">
    <property type="entry name" value="WH-like_DNA-bd_sf"/>
</dbReference>
<dbReference type="Pfam" id="PF01614">
    <property type="entry name" value="IclR_C"/>
    <property type="match status" value="1"/>
</dbReference>
<keyword evidence="3" id="KW-0804">Transcription</keyword>
<evidence type="ECO:0000259" key="4">
    <source>
        <dbReference type="PROSITE" id="PS51077"/>
    </source>
</evidence>
<dbReference type="SMART" id="SM00346">
    <property type="entry name" value="HTH_ICLR"/>
    <property type="match status" value="1"/>
</dbReference>
<dbReference type="Gene3D" id="3.30.450.40">
    <property type="match status" value="1"/>
</dbReference>
<dbReference type="PANTHER" id="PTHR30136">
    <property type="entry name" value="HELIX-TURN-HELIX TRANSCRIPTIONAL REGULATOR, ICLR FAMILY"/>
    <property type="match status" value="1"/>
</dbReference>
<dbReference type="EMBL" id="CP121252">
    <property type="protein sequence ID" value="WFP17129.1"/>
    <property type="molecule type" value="Genomic_DNA"/>
</dbReference>
<dbReference type="RefSeq" id="WP_278158429.1">
    <property type="nucleotide sequence ID" value="NZ_CP121252.1"/>
</dbReference>
<dbReference type="InterPro" id="IPR029016">
    <property type="entry name" value="GAF-like_dom_sf"/>
</dbReference>
<dbReference type="PROSITE" id="PS51077">
    <property type="entry name" value="HTH_ICLR"/>
    <property type="match status" value="1"/>
</dbReference>
<keyword evidence="1" id="KW-0805">Transcription regulation</keyword>
<evidence type="ECO:0000313" key="7">
    <source>
        <dbReference type="Proteomes" id="UP001219037"/>
    </source>
</evidence>
<dbReference type="InterPro" id="IPR005471">
    <property type="entry name" value="Tscrpt_reg_IclR_N"/>
</dbReference>
<evidence type="ECO:0000259" key="5">
    <source>
        <dbReference type="PROSITE" id="PS51078"/>
    </source>
</evidence>
<evidence type="ECO:0000256" key="3">
    <source>
        <dbReference type="ARBA" id="ARBA00023163"/>
    </source>
</evidence>
<feature type="domain" description="HTH iclR-type" evidence="4">
    <location>
        <begin position="5"/>
        <end position="66"/>
    </location>
</feature>
<dbReference type="InterPro" id="IPR014757">
    <property type="entry name" value="Tscrpt_reg_IclR_C"/>
</dbReference>
<evidence type="ECO:0000256" key="1">
    <source>
        <dbReference type="ARBA" id="ARBA00023015"/>
    </source>
</evidence>
<gene>
    <name evidence="6" type="ORF">P8192_03105</name>
</gene>
<dbReference type="SUPFAM" id="SSF55781">
    <property type="entry name" value="GAF domain-like"/>
    <property type="match status" value="1"/>
</dbReference>
<feature type="domain" description="IclR-ED" evidence="5">
    <location>
        <begin position="67"/>
        <end position="245"/>
    </location>
</feature>
<evidence type="ECO:0000256" key="2">
    <source>
        <dbReference type="ARBA" id="ARBA00023125"/>
    </source>
</evidence>
<accession>A0ABY8H8H8</accession>
<dbReference type="PROSITE" id="PS51078">
    <property type="entry name" value="ICLR_ED"/>
    <property type="match status" value="1"/>
</dbReference>
<reference evidence="6 7" key="1">
    <citation type="submission" date="2023-04" db="EMBL/GenBank/DDBJ databases">
        <title>Funneling lignin-derived compounds into biodiesel using alkali-halophilic Citricoccus sp. P2.</title>
        <authorList>
            <person name="Luo C.-B."/>
        </authorList>
    </citation>
    <scope>NUCLEOTIDE SEQUENCE [LARGE SCALE GENOMIC DNA]</scope>
    <source>
        <strain evidence="6 7">P2</strain>
    </source>
</reference>
<dbReference type="InterPro" id="IPR050707">
    <property type="entry name" value="HTH_MetabolicPath_Reg"/>
</dbReference>